<dbReference type="InterPro" id="IPR009057">
    <property type="entry name" value="Homeodomain-like_sf"/>
</dbReference>
<dbReference type="AlphaFoldDB" id="A0A6J6C187"/>
<evidence type="ECO:0000256" key="4">
    <source>
        <dbReference type="ARBA" id="ARBA00023163"/>
    </source>
</evidence>
<evidence type="ECO:0000313" key="7">
    <source>
        <dbReference type="EMBL" id="CAB4545151.1"/>
    </source>
</evidence>
<dbReference type="Pfam" id="PF00440">
    <property type="entry name" value="TetR_N"/>
    <property type="match status" value="1"/>
</dbReference>
<feature type="domain" description="HTH tetR-type" evidence="6">
    <location>
        <begin position="4"/>
        <end position="64"/>
    </location>
</feature>
<protein>
    <submittedName>
        <fullName evidence="7">Unannotated protein</fullName>
    </submittedName>
</protein>
<proteinExistence type="predicted"/>
<dbReference type="PROSITE" id="PS50977">
    <property type="entry name" value="HTH_TETR_2"/>
    <property type="match status" value="1"/>
</dbReference>
<keyword evidence="3" id="KW-0238">DNA-binding</keyword>
<evidence type="ECO:0000256" key="1">
    <source>
        <dbReference type="ARBA" id="ARBA00022491"/>
    </source>
</evidence>
<sequence length="219" mass="24547">MPRPSRWNDVVEAAAKVFQEKGFAAASLEDIASELGMWKGSLYHYINSKEDLLFAVVREPAERILTDLERIASLDLPPSEKLRQAALTHALVLDETFVYASVYLREIAGNQRFEEWSVRDRDYRRLLTSIVEDGVRRGDFAPNVHAATVTLAFIGSLNWMTHWYRPGGRLPAPLIADQICSVFLNGLISRSSRPAVAPEPPRPAKRRTGKSSRSLDAAD</sequence>
<evidence type="ECO:0000256" key="5">
    <source>
        <dbReference type="SAM" id="MobiDB-lite"/>
    </source>
</evidence>
<dbReference type="Gene3D" id="1.10.357.10">
    <property type="entry name" value="Tetracycline Repressor, domain 2"/>
    <property type="match status" value="1"/>
</dbReference>
<accession>A0A6J6C187</accession>
<keyword evidence="1" id="KW-0678">Repressor</keyword>
<keyword evidence="4" id="KW-0804">Transcription</keyword>
<dbReference type="GO" id="GO:0003700">
    <property type="term" value="F:DNA-binding transcription factor activity"/>
    <property type="evidence" value="ECO:0007669"/>
    <property type="project" value="TreeGrafter"/>
</dbReference>
<feature type="region of interest" description="Disordered" evidence="5">
    <location>
        <begin position="192"/>
        <end position="219"/>
    </location>
</feature>
<dbReference type="InterPro" id="IPR041490">
    <property type="entry name" value="KstR2_TetR_C"/>
</dbReference>
<dbReference type="Pfam" id="PF17932">
    <property type="entry name" value="TetR_C_24"/>
    <property type="match status" value="1"/>
</dbReference>
<dbReference type="EMBL" id="CAEZSR010000012">
    <property type="protein sequence ID" value="CAB4545151.1"/>
    <property type="molecule type" value="Genomic_DNA"/>
</dbReference>
<dbReference type="SUPFAM" id="SSF46689">
    <property type="entry name" value="Homeodomain-like"/>
    <property type="match status" value="1"/>
</dbReference>
<dbReference type="InterPro" id="IPR050109">
    <property type="entry name" value="HTH-type_TetR-like_transc_reg"/>
</dbReference>
<evidence type="ECO:0000256" key="2">
    <source>
        <dbReference type="ARBA" id="ARBA00023015"/>
    </source>
</evidence>
<dbReference type="InterPro" id="IPR036271">
    <property type="entry name" value="Tet_transcr_reg_TetR-rel_C_sf"/>
</dbReference>
<reference evidence="7" key="1">
    <citation type="submission" date="2020-05" db="EMBL/GenBank/DDBJ databases">
        <authorList>
            <person name="Chiriac C."/>
            <person name="Salcher M."/>
            <person name="Ghai R."/>
            <person name="Kavagutti S V."/>
        </authorList>
    </citation>
    <scope>NUCLEOTIDE SEQUENCE</scope>
</reference>
<dbReference type="InterPro" id="IPR001647">
    <property type="entry name" value="HTH_TetR"/>
</dbReference>
<dbReference type="Gene3D" id="1.10.10.60">
    <property type="entry name" value="Homeodomain-like"/>
    <property type="match status" value="1"/>
</dbReference>
<evidence type="ECO:0000259" key="6">
    <source>
        <dbReference type="PROSITE" id="PS50977"/>
    </source>
</evidence>
<dbReference type="GO" id="GO:0000976">
    <property type="term" value="F:transcription cis-regulatory region binding"/>
    <property type="evidence" value="ECO:0007669"/>
    <property type="project" value="TreeGrafter"/>
</dbReference>
<keyword evidence="2" id="KW-0805">Transcription regulation</keyword>
<name>A0A6J6C187_9ZZZZ</name>
<dbReference type="SUPFAM" id="SSF48498">
    <property type="entry name" value="Tetracyclin repressor-like, C-terminal domain"/>
    <property type="match status" value="1"/>
</dbReference>
<dbReference type="PANTHER" id="PTHR30055">
    <property type="entry name" value="HTH-TYPE TRANSCRIPTIONAL REGULATOR RUTR"/>
    <property type="match status" value="1"/>
</dbReference>
<evidence type="ECO:0000256" key="3">
    <source>
        <dbReference type="ARBA" id="ARBA00023125"/>
    </source>
</evidence>
<organism evidence="7">
    <name type="scientific">freshwater metagenome</name>
    <dbReference type="NCBI Taxonomy" id="449393"/>
    <lineage>
        <taxon>unclassified sequences</taxon>
        <taxon>metagenomes</taxon>
        <taxon>ecological metagenomes</taxon>
    </lineage>
</organism>
<gene>
    <name evidence="7" type="ORF">UFOPK1493_00602</name>
</gene>
<dbReference type="PANTHER" id="PTHR30055:SF175">
    <property type="entry name" value="HTH-TYPE TRANSCRIPTIONAL REPRESSOR KSTR2"/>
    <property type="match status" value="1"/>
</dbReference>
<dbReference type="PRINTS" id="PR00455">
    <property type="entry name" value="HTHTETR"/>
</dbReference>